<keyword evidence="15" id="KW-0067">ATP-binding</keyword>
<dbReference type="SUPFAM" id="SSF51246">
    <property type="entry name" value="Rudiment single hybrid motif"/>
    <property type="match status" value="1"/>
</dbReference>
<dbReference type="GO" id="GO:0009055">
    <property type="term" value="F:electron transfer activity"/>
    <property type="evidence" value="ECO:0007669"/>
    <property type="project" value="InterPro"/>
</dbReference>
<dbReference type="InterPro" id="IPR011762">
    <property type="entry name" value="COA_CT_N"/>
</dbReference>
<evidence type="ECO:0000256" key="6">
    <source>
        <dbReference type="ARBA" id="ARBA00022448"/>
    </source>
</evidence>
<dbReference type="FunFam" id="2.60.40.830:FF:000001">
    <property type="entry name" value="Cytochrome f"/>
    <property type="match status" value="1"/>
</dbReference>
<comment type="subcellular location">
    <subcellularLocation>
        <location evidence="22">Plastid thylakoid membrane</location>
        <topology evidence="22">Single-pass membrane protein</topology>
    </subcellularLocation>
</comment>
<organism evidence="25 26">
    <name type="scientific">Cannabis sativa</name>
    <name type="common">Hemp</name>
    <name type="synonym">Marijuana</name>
    <dbReference type="NCBI Taxonomy" id="3483"/>
    <lineage>
        <taxon>Eukaryota</taxon>
        <taxon>Viridiplantae</taxon>
        <taxon>Streptophyta</taxon>
        <taxon>Embryophyta</taxon>
        <taxon>Tracheophyta</taxon>
        <taxon>Spermatophyta</taxon>
        <taxon>Magnoliopsida</taxon>
        <taxon>eudicotyledons</taxon>
        <taxon>Gunneridae</taxon>
        <taxon>Pentapetalae</taxon>
        <taxon>rosids</taxon>
        <taxon>fabids</taxon>
        <taxon>Rosales</taxon>
        <taxon>Cannabaceae</taxon>
        <taxon>Cannabis</taxon>
    </lineage>
</organism>
<comment type="caution">
    <text evidence="25">The sequence shown here is derived from an EMBL/GenBank/DDBJ whole genome shotgun (WGS) entry which is preliminary data.</text>
</comment>
<dbReference type="InterPro" id="IPR000685">
    <property type="entry name" value="RuBisCO_lsu_C"/>
</dbReference>
<keyword evidence="9" id="KW-0934">Plastid</keyword>
<dbReference type="Gene3D" id="3.20.20.110">
    <property type="entry name" value="Ribulose bisphosphate carboxylase, large subunit, C-terminal domain"/>
    <property type="match status" value="1"/>
</dbReference>
<keyword evidence="8" id="KW-0349">Heme</keyword>
<proteinExistence type="inferred from homology"/>
<dbReference type="FunFam" id="2.40.50.100:FF:000007">
    <property type="entry name" value="Cytochrome f"/>
    <property type="match status" value="1"/>
</dbReference>
<dbReference type="Gene3D" id="3.90.226.10">
    <property type="entry name" value="2-enoyl-CoA Hydratase, Chain A, domain 1"/>
    <property type="match status" value="1"/>
</dbReference>
<evidence type="ECO:0000256" key="16">
    <source>
        <dbReference type="ARBA" id="ARBA00022982"/>
    </source>
</evidence>
<dbReference type="InterPro" id="IPR029045">
    <property type="entry name" value="ClpP/crotonase-like_dom_sf"/>
</dbReference>
<dbReference type="InterPro" id="IPR011054">
    <property type="entry name" value="Rudment_hybrid_motif"/>
</dbReference>
<dbReference type="Gene3D" id="2.40.50.100">
    <property type="match status" value="1"/>
</dbReference>
<name>A0A7J6ENJ1_CANSA</name>
<dbReference type="SUPFAM" id="SSF49441">
    <property type="entry name" value="Cytochrome f, large domain"/>
    <property type="match status" value="1"/>
</dbReference>
<evidence type="ECO:0000256" key="15">
    <source>
        <dbReference type="ARBA" id="ARBA00022840"/>
    </source>
</evidence>
<dbReference type="InterPro" id="IPR000438">
    <property type="entry name" value="Acetyl_CoA_COase_Trfase_b_su"/>
</dbReference>
<evidence type="ECO:0000256" key="13">
    <source>
        <dbReference type="ARBA" id="ARBA00022741"/>
    </source>
</evidence>
<dbReference type="GO" id="GO:0015297">
    <property type="term" value="F:antiporter activity"/>
    <property type="evidence" value="ECO:0007669"/>
    <property type="project" value="UniProtKB-KW"/>
</dbReference>
<keyword evidence="11" id="KW-0479">Metal-binding</keyword>
<dbReference type="InterPro" id="IPR036826">
    <property type="entry name" value="Cyt_f_lg_dom_sf"/>
</dbReference>
<evidence type="ECO:0000313" key="26">
    <source>
        <dbReference type="Proteomes" id="UP000525078"/>
    </source>
</evidence>
<dbReference type="InterPro" id="IPR036376">
    <property type="entry name" value="RuBisCO_lsu_C_sf"/>
</dbReference>
<evidence type="ECO:0000256" key="12">
    <source>
        <dbReference type="ARBA" id="ARBA00022729"/>
    </source>
</evidence>
<dbReference type="Pfam" id="PF01039">
    <property type="entry name" value="Carboxyl_trans"/>
    <property type="match status" value="1"/>
</dbReference>
<feature type="domain" description="CoA carboxyltransferase N-terminal" evidence="24">
    <location>
        <begin position="159"/>
        <end position="456"/>
    </location>
</feature>
<dbReference type="PRINTS" id="PR00610">
    <property type="entry name" value="CYTOCHROMEF"/>
</dbReference>
<protein>
    <recommendedName>
        <fullName evidence="5">Cytochrome f</fullName>
    </recommendedName>
</protein>
<comment type="similarity">
    <text evidence="3">Belongs to the cytochrome f family.</text>
</comment>
<dbReference type="SUPFAM" id="SSF51649">
    <property type="entry name" value="RuBisCo, C-terminal domain"/>
    <property type="match status" value="1"/>
</dbReference>
<comment type="cofactor">
    <cofactor evidence="1">
        <name>heme</name>
        <dbReference type="ChEBI" id="CHEBI:30413"/>
    </cofactor>
</comment>
<sequence length="788" mass="87110">MHAVIDRQKNHGIQFHVLAKALHMSGGDHIHSGTVVGKLEGEREITLGFVDLLRDDFIEKDRRRGIYFTQDWVSLPGAFPVASGSIHVWHMPALTEIFGDDSILQFGGGTLGHPWRNAPGAVANRVALEACVQARNEGRDLAHEGNEIIREACKWSPELAAACEVRKEIKFEFEAMDTLCGLSKSINSLGDPIENTSVNEDQIRNDMDKDIPSGNDSDNSNYSNVDHLIGVLGILWMKTWSIWILLNFIRMRNLKERVDSYQRKTGLTEAAQTGTGQLNGIPVAIGVMDFQFMGGSMGSVVGETITRLIEYATNQNLPLILVCASGGARMQEGSLSLMQMAKISYALYDYQSNKKLFYVAILTSPTTGRVTASFGMLGDIIIAEPNAYIAFAGKRVIEQTLNETVLKGSQVSEYLFHKGLFDLIVQRNLLKGVLCELFQLHAFSPLNQIQSSSLGFLLIGTSSYLGKRSIPLTRNDENLTLREIEHKAAELAFFLRLPIEVVYSILGFHSPHGWELMIGSIYKDFGFAHNEEIISANKPVDIEVPQAVRPDTVFEAVVRIPYDLQLKQVLANGKQGGFNVGVVLILPEGFELGPPDRILPEIKEKMGNLSFQSFRPTKKNILVIGPVPRQKYSEITFPTLSPDPTTKKDVHFLKYPIYVGGNRGRGQIYPDGSKSNNNIYNATAAGIVSKIIRKEKGGYEITIVEASDGRQVVDFIPPGPELLVSKGESMKLDQLLTSNPNVGGFGQGDAEIVLQDPLRVQGLLLFLASVILAQIFLVLKKKQFEKVQ</sequence>
<dbReference type="InterPro" id="IPR024094">
    <property type="entry name" value="Cyt_f_lg_dom"/>
</dbReference>
<dbReference type="SUPFAM" id="SSF103431">
    <property type="entry name" value="Cytochrome f subunit of the cytochrome b6f complex, transmembrane anchor"/>
    <property type="match status" value="1"/>
</dbReference>
<keyword evidence="10 23" id="KW-0812">Transmembrane</keyword>
<dbReference type="GO" id="GO:0003989">
    <property type="term" value="F:acetyl-CoA carboxylase activity"/>
    <property type="evidence" value="ECO:0007669"/>
    <property type="project" value="InterPro"/>
</dbReference>
<dbReference type="GO" id="GO:0005506">
    <property type="term" value="F:iron ion binding"/>
    <property type="evidence" value="ECO:0007669"/>
    <property type="project" value="InterPro"/>
</dbReference>
<evidence type="ECO:0000256" key="11">
    <source>
        <dbReference type="ARBA" id="ARBA00022723"/>
    </source>
</evidence>
<keyword evidence="17 23" id="KW-1133">Transmembrane helix</keyword>
<dbReference type="GO" id="GO:0020037">
    <property type="term" value="F:heme binding"/>
    <property type="evidence" value="ECO:0007669"/>
    <property type="project" value="InterPro"/>
</dbReference>
<keyword evidence="13" id="KW-0547">Nucleotide-binding</keyword>
<evidence type="ECO:0000256" key="14">
    <source>
        <dbReference type="ARBA" id="ARBA00022833"/>
    </source>
</evidence>
<dbReference type="PANTHER" id="PTHR33288:SF10">
    <property type="entry name" value="CYTOCHROME F"/>
    <property type="match status" value="1"/>
</dbReference>
<evidence type="ECO:0000256" key="22">
    <source>
        <dbReference type="ARBA" id="ARBA00046266"/>
    </source>
</evidence>
<dbReference type="InterPro" id="IPR024058">
    <property type="entry name" value="Cyt-f_TM"/>
</dbReference>
<dbReference type="AlphaFoldDB" id="A0A7J6ENJ1"/>
<dbReference type="Gene3D" id="1.20.5.700">
    <property type="entry name" value="Single helix bin"/>
    <property type="match status" value="1"/>
</dbReference>
<evidence type="ECO:0000256" key="21">
    <source>
        <dbReference type="ARBA" id="ARBA00025834"/>
    </source>
</evidence>
<dbReference type="PROSITE" id="PS51010">
    <property type="entry name" value="CYTF"/>
    <property type="match status" value="1"/>
</dbReference>
<evidence type="ECO:0000256" key="3">
    <source>
        <dbReference type="ARBA" id="ARBA00008923"/>
    </source>
</evidence>
<evidence type="ECO:0000256" key="4">
    <source>
        <dbReference type="ARBA" id="ARBA00011842"/>
    </source>
</evidence>
<keyword evidence="20 23" id="KW-0472">Membrane</keyword>
<dbReference type="PROSITE" id="PS50980">
    <property type="entry name" value="COA_CT_NTER"/>
    <property type="match status" value="1"/>
</dbReference>
<feature type="transmembrane region" description="Helical" evidence="23">
    <location>
        <begin position="760"/>
        <end position="779"/>
    </location>
</feature>
<dbReference type="GO" id="GO:0009535">
    <property type="term" value="C:chloroplast thylakoid membrane"/>
    <property type="evidence" value="ECO:0007669"/>
    <property type="project" value="TreeGrafter"/>
</dbReference>
<evidence type="ECO:0000256" key="20">
    <source>
        <dbReference type="ARBA" id="ARBA00023136"/>
    </source>
</evidence>
<evidence type="ECO:0000256" key="2">
    <source>
        <dbReference type="ARBA" id="ARBA00003068"/>
    </source>
</evidence>
<accession>A0A7J6ENJ1</accession>
<evidence type="ECO:0000256" key="9">
    <source>
        <dbReference type="ARBA" id="ARBA00022640"/>
    </source>
</evidence>
<dbReference type="GO" id="GO:0006813">
    <property type="term" value="P:potassium ion transport"/>
    <property type="evidence" value="ECO:0007669"/>
    <property type="project" value="UniProtKB-KW"/>
</dbReference>
<dbReference type="GO" id="GO:0006633">
    <property type="term" value="P:fatty acid biosynthetic process"/>
    <property type="evidence" value="ECO:0007669"/>
    <property type="project" value="InterPro"/>
</dbReference>
<dbReference type="Pfam" id="PF00016">
    <property type="entry name" value="RuBisCO_large"/>
    <property type="match status" value="1"/>
</dbReference>
<dbReference type="Proteomes" id="UP000525078">
    <property type="component" value="Unassembled WGS sequence"/>
</dbReference>
<comment type="subunit">
    <text evidence="4">Acetyl-CoA carboxylase is a heterohexamer composed of biotin carboxyl carrier protein, biotin carboxylase and 2 subunits each of ACCase subunit alpha and ACCase plastid-coded subunit beta (accD).</text>
</comment>
<evidence type="ECO:0000256" key="8">
    <source>
        <dbReference type="ARBA" id="ARBA00022617"/>
    </source>
</evidence>
<keyword evidence="19" id="KW-0793">Thylakoid</keyword>
<dbReference type="InterPro" id="IPR034733">
    <property type="entry name" value="AcCoA_carboxyl_beta"/>
</dbReference>
<evidence type="ECO:0000256" key="1">
    <source>
        <dbReference type="ARBA" id="ARBA00001971"/>
    </source>
</evidence>
<dbReference type="Pfam" id="PF16639">
    <property type="entry name" value="Apocytochr_F_N"/>
    <property type="match status" value="1"/>
</dbReference>
<dbReference type="GO" id="GO:1902600">
    <property type="term" value="P:proton transmembrane transport"/>
    <property type="evidence" value="ECO:0007669"/>
    <property type="project" value="UniProtKB-KW"/>
</dbReference>
<dbReference type="PANTHER" id="PTHR33288">
    <property type="match status" value="1"/>
</dbReference>
<keyword evidence="16" id="KW-0249">Electron transport</keyword>
<dbReference type="InterPro" id="IPR002325">
    <property type="entry name" value="Cyt_f"/>
</dbReference>
<dbReference type="GO" id="GO:0015979">
    <property type="term" value="P:photosynthesis"/>
    <property type="evidence" value="ECO:0007669"/>
    <property type="project" value="UniProtKB-KW"/>
</dbReference>
<keyword evidence="12" id="KW-0732">Signal</keyword>
<dbReference type="GO" id="GO:0005524">
    <property type="term" value="F:ATP binding"/>
    <property type="evidence" value="ECO:0007669"/>
    <property type="project" value="UniProtKB-KW"/>
</dbReference>
<gene>
    <name evidence="25" type="ORF">F8388_004514</name>
</gene>
<evidence type="ECO:0000256" key="18">
    <source>
        <dbReference type="ARBA" id="ARBA00023004"/>
    </source>
</evidence>
<evidence type="ECO:0000256" key="23">
    <source>
        <dbReference type="SAM" id="Phobius"/>
    </source>
</evidence>
<evidence type="ECO:0000259" key="24">
    <source>
        <dbReference type="PROSITE" id="PS50980"/>
    </source>
</evidence>
<evidence type="ECO:0000256" key="17">
    <source>
        <dbReference type="ARBA" id="ARBA00022989"/>
    </source>
</evidence>
<keyword evidence="7" id="KW-0602">Photosynthesis</keyword>
<evidence type="ECO:0000313" key="25">
    <source>
        <dbReference type="EMBL" id="KAF4360007.1"/>
    </source>
</evidence>
<dbReference type="SUPFAM" id="SSF52096">
    <property type="entry name" value="ClpP/crotonase"/>
    <property type="match status" value="1"/>
</dbReference>
<evidence type="ECO:0000256" key="5">
    <source>
        <dbReference type="ARBA" id="ARBA00013528"/>
    </source>
</evidence>
<dbReference type="HAMAP" id="MF_01395">
    <property type="entry name" value="AcetylCoA_CT_beta"/>
    <property type="match status" value="1"/>
</dbReference>
<keyword evidence="14" id="KW-0862">Zinc</keyword>
<dbReference type="EMBL" id="JAATIP010000210">
    <property type="protein sequence ID" value="KAF4360007.1"/>
    <property type="molecule type" value="Genomic_DNA"/>
</dbReference>
<dbReference type="GO" id="GO:0016984">
    <property type="term" value="F:ribulose-bisphosphate carboxylase activity"/>
    <property type="evidence" value="ECO:0007669"/>
    <property type="project" value="InterPro"/>
</dbReference>
<comment type="function">
    <text evidence="2">Component of the cytochrome b6-f complex, which mediates electron transfer between photosystem II (PSII) and photosystem I (PSI), cyclic electron flow around PSI, and state transitions.</text>
</comment>
<comment type="subunit">
    <text evidence="21">The 4 large subunits of the cytochrome b6-f complex are cytochrome b6, subunit IV (17 kDa polypeptide, PetD), cytochrome f and the Rieske protein, while the 4 small subunits are PetG, PetL, PetM and PetN. The complex functions as a dimer.</text>
</comment>
<dbReference type="GO" id="GO:0000287">
    <property type="term" value="F:magnesium ion binding"/>
    <property type="evidence" value="ECO:0007669"/>
    <property type="project" value="InterPro"/>
</dbReference>
<evidence type="ECO:0000256" key="19">
    <source>
        <dbReference type="ARBA" id="ARBA00023078"/>
    </source>
</evidence>
<reference evidence="25 26" key="1">
    <citation type="journal article" date="2020" name="bioRxiv">
        <title>Sequence and annotation of 42 cannabis genomes reveals extensive copy number variation in cannabinoid synthesis and pathogen resistance genes.</title>
        <authorList>
            <person name="Mckernan K.J."/>
            <person name="Helbert Y."/>
            <person name="Kane L.T."/>
            <person name="Ebling H."/>
            <person name="Zhang L."/>
            <person name="Liu B."/>
            <person name="Eaton Z."/>
            <person name="Mclaughlin S."/>
            <person name="Kingan S."/>
            <person name="Baybayan P."/>
            <person name="Concepcion G."/>
            <person name="Jordan M."/>
            <person name="Riva A."/>
            <person name="Barbazuk W."/>
            <person name="Harkins T."/>
        </authorList>
    </citation>
    <scope>NUCLEOTIDE SEQUENCE [LARGE SCALE GENOMIC DNA]</scope>
    <source>
        <strain evidence="26">cv. Jamaican Lion 4</strain>
        <tissue evidence="25">Leaf</tissue>
    </source>
</reference>
<dbReference type="GO" id="GO:0009317">
    <property type="term" value="C:acetyl-CoA carboxylase complex"/>
    <property type="evidence" value="ECO:0007669"/>
    <property type="project" value="InterPro"/>
</dbReference>
<evidence type="ECO:0000256" key="7">
    <source>
        <dbReference type="ARBA" id="ARBA00022531"/>
    </source>
</evidence>
<keyword evidence="6" id="KW-0813">Transport</keyword>
<dbReference type="Pfam" id="PF01333">
    <property type="entry name" value="Apocytochr_F_C"/>
    <property type="match status" value="1"/>
</dbReference>
<dbReference type="Gene3D" id="2.60.40.830">
    <property type="entry name" value="Cytochrome f large domain"/>
    <property type="match status" value="1"/>
</dbReference>
<evidence type="ECO:0000256" key="10">
    <source>
        <dbReference type="ARBA" id="ARBA00022692"/>
    </source>
</evidence>
<keyword evidence="18" id="KW-0408">Iron</keyword>